<name>A0ABV6QHG7_9ACTN</name>
<protein>
    <submittedName>
        <fullName evidence="2">Phosphotransferase family protein</fullName>
    </submittedName>
</protein>
<evidence type="ECO:0000259" key="1">
    <source>
        <dbReference type="PROSITE" id="PS50011"/>
    </source>
</evidence>
<gene>
    <name evidence="2" type="ORF">ACFFGN_06275</name>
</gene>
<dbReference type="EMBL" id="JBHLTC010000006">
    <property type="protein sequence ID" value="MFC0623658.1"/>
    <property type="molecule type" value="Genomic_DNA"/>
</dbReference>
<dbReference type="Gene3D" id="3.90.1200.10">
    <property type="match status" value="1"/>
</dbReference>
<feature type="domain" description="Protein kinase" evidence="1">
    <location>
        <begin position="18"/>
        <end position="312"/>
    </location>
</feature>
<dbReference type="Proteomes" id="UP001589890">
    <property type="component" value="Unassembled WGS sequence"/>
</dbReference>
<dbReference type="PROSITE" id="PS50011">
    <property type="entry name" value="PROTEIN_KINASE_DOM"/>
    <property type="match status" value="1"/>
</dbReference>
<dbReference type="InterPro" id="IPR011009">
    <property type="entry name" value="Kinase-like_dom_sf"/>
</dbReference>
<dbReference type="Pfam" id="PF01636">
    <property type="entry name" value="APH"/>
    <property type="match status" value="1"/>
</dbReference>
<proteinExistence type="predicted"/>
<dbReference type="RefSeq" id="WP_380044359.1">
    <property type="nucleotide sequence ID" value="NZ_JBHLTC010000006.1"/>
</dbReference>
<evidence type="ECO:0000313" key="2">
    <source>
        <dbReference type="EMBL" id="MFC0623658.1"/>
    </source>
</evidence>
<dbReference type="InterPro" id="IPR002575">
    <property type="entry name" value="Aminoglycoside_PTrfase"/>
</dbReference>
<dbReference type="InterPro" id="IPR000719">
    <property type="entry name" value="Prot_kinase_dom"/>
</dbReference>
<sequence>MNSDPITRWTEPLRPAGYRPREVLGAGMEGTVLALGDDLIAKIWHRRTPDALKTLKTFYDAVDQGLSGLRTPQIHEIIELDGQFATIESLLPGQPLQTATVNGEPVLEDEHISAIREVLTALAAVTPSPGMGVLPILEDEPPFDTEAVPFAHSLARLVERRVEKFRTPLAAHLPNLDALAAAVIKGLLDLPPTPSALLHGDLIPANILVDEDLRPTAVLDFGFLSTTGDPAFDAAITASIYNMYGPHAAIHEARVDQALADAFAYDPARLALYRAAYALTTSNCFSPTGTDGHFTWSLSLLTRPTTLDALPL</sequence>
<keyword evidence="3" id="KW-1185">Reference proteome</keyword>
<organism evidence="2 3">
    <name type="scientific">Kribbella deserti</name>
    <dbReference type="NCBI Taxonomy" id="1926257"/>
    <lineage>
        <taxon>Bacteria</taxon>
        <taxon>Bacillati</taxon>
        <taxon>Actinomycetota</taxon>
        <taxon>Actinomycetes</taxon>
        <taxon>Propionibacteriales</taxon>
        <taxon>Kribbellaceae</taxon>
        <taxon>Kribbella</taxon>
    </lineage>
</organism>
<evidence type="ECO:0000313" key="3">
    <source>
        <dbReference type="Proteomes" id="UP001589890"/>
    </source>
</evidence>
<dbReference type="SUPFAM" id="SSF56112">
    <property type="entry name" value="Protein kinase-like (PK-like)"/>
    <property type="match status" value="1"/>
</dbReference>
<comment type="caution">
    <text evidence="2">The sequence shown here is derived from an EMBL/GenBank/DDBJ whole genome shotgun (WGS) entry which is preliminary data.</text>
</comment>
<reference evidence="2 3" key="1">
    <citation type="submission" date="2024-09" db="EMBL/GenBank/DDBJ databases">
        <authorList>
            <person name="Sun Q."/>
            <person name="Mori K."/>
        </authorList>
    </citation>
    <scope>NUCLEOTIDE SEQUENCE [LARGE SCALE GENOMIC DNA]</scope>
    <source>
        <strain evidence="2 3">CGMCC 1.15906</strain>
    </source>
</reference>
<accession>A0ABV6QHG7</accession>